<name>A0A1K1RCJ7_9FLAO</name>
<evidence type="ECO:0000256" key="11">
    <source>
        <dbReference type="PIRSR" id="PIRSR001174-1"/>
    </source>
</evidence>
<reference evidence="17 18" key="1">
    <citation type="submission" date="2016-11" db="EMBL/GenBank/DDBJ databases">
        <authorList>
            <person name="Jaros S."/>
            <person name="Januszkiewicz K."/>
            <person name="Wedrychowicz H."/>
        </authorList>
    </citation>
    <scope>NUCLEOTIDE SEQUENCE [LARGE SCALE GENOMIC DNA]</scope>
    <source>
        <strain evidence="17 18">CGMCC 1.12145</strain>
    </source>
</reference>
<dbReference type="GO" id="GO:0004176">
    <property type="term" value="F:ATP-dependent peptidase activity"/>
    <property type="evidence" value="ECO:0007669"/>
    <property type="project" value="UniProtKB-UniRule"/>
</dbReference>
<dbReference type="InterPro" id="IPR046336">
    <property type="entry name" value="Lon_prtase_N_sf"/>
</dbReference>
<dbReference type="InterPro" id="IPR008269">
    <property type="entry name" value="Lon_proteolytic"/>
</dbReference>
<dbReference type="GO" id="GO:0004252">
    <property type="term" value="F:serine-type endopeptidase activity"/>
    <property type="evidence" value="ECO:0007669"/>
    <property type="project" value="UniProtKB-UniRule"/>
</dbReference>
<comment type="function">
    <text evidence="9">ATP-dependent serine protease that mediates the selective degradation of mutant and abnormal proteins as well as certain short-lived regulatory proteins. Required for cellular homeostasis and for survival from DNA damage and developmental changes induced by stress. Degrades polypeptides processively to yield small peptide fragments that are 5 to 10 amino acids long. Binds to DNA in a double-stranded, site-specific manner.</text>
</comment>
<dbReference type="Gene3D" id="3.30.230.10">
    <property type="match status" value="1"/>
</dbReference>
<dbReference type="InterPro" id="IPR014721">
    <property type="entry name" value="Ribsml_uS5_D2-typ_fold_subgr"/>
</dbReference>
<feature type="active site" evidence="9 11">
    <location>
        <position position="705"/>
    </location>
</feature>
<dbReference type="SUPFAM" id="SSF88697">
    <property type="entry name" value="PUA domain-like"/>
    <property type="match status" value="1"/>
</dbReference>
<feature type="binding site" evidence="9 12">
    <location>
        <begin position="382"/>
        <end position="389"/>
    </location>
    <ligand>
        <name>ATP</name>
        <dbReference type="ChEBI" id="CHEBI:30616"/>
    </ligand>
</feature>
<dbReference type="HAMAP" id="MF_01973">
    <property type="entry name" value="lon_bact"/>
    <property type="match status" value="1"/>
</dbReference>
<organism evidence="17 18">
    <name type="scientific">Sinomicrobium oceani</name>
    <dbReference type="NCBI Taxonomy" id="1150368"/>
    <lineage>
        <taxon>Bacteria</taxon>
        <taxon>Pseudomonadati</taxon>
        <taxon>Bacteroidota</taxon>
        <taxon>Flavobacteriia</taxon>
        <taxon>Flavobacteriales</taxon>
        <taxon>Flavobacteriaceae</taxon>
        <taxon>Sinomicrobium</taxon>
    </lineage>
</organism>
<dbReference type="InterPro" id="IPR003111">
    <property type="entry name" value="Lon_prtase_N"/>
</dbReference>
<feature type="domain" description="Lon proteolytic" evidence="15">
    <location>
        <begin position="618"/>
        <end position="799"/>
    </location>
</feature>
<comment type="subcellular location">
    <subcellularLocation>
        <location evidence="1 9 10">Cytoplasm</location>
    </subcellularLocation>
</comment>
<evidence type="ECO:0000256" key="1">
    <source>
        <dbReference type="ARBA" id="ARBA00004496"/>
    </source>
</evidence>
<dbReference type="InterPro" id="IPR008268">
    <property type="entry name" value="Peptidase_S16_AS"/>
</dbReference>
<dbReference type="InterPro" id="IPR003959">
    <property type="entry name" value="ATPase_AAA_core"/>
</dbReference>
<evidence type="ECO:0000256" key="12">
    <source>
        <dbReference type="PIRSR" id="PIRSR001174-2"/>
    </source>
</evidence>
<comment type="induction">
    <text evidence="9">By heat shock.</text>
</comment>
<dbReference type="Pfam" id="PF22667">
    <property type="entry name" value="Lon_lid"/>
    <property type="match status" value="1"/>
</dbReference>
<evidence type="ECO:0000256" key="9">
    <source>
        <dbReference type="HAMAP-Rule" id="MF_01973"/>
    </source>
</evidence>
<dbReference type="GO" id="GO:0006515">
    <property type="term" value="P:protein quality control for misfolded or incompletely synthesized proteins"/>
    <property type="evidence" value="ECO:0007669"/>
    <property type="project" value="UniProtKB-UniRule"/>
</dbReference>
<keyword evidence="8 9" id="KW-0346">Stress response</keyword>
<dbReference type="PANTHER" id="PTHR10046">
    <property type="entry name" value="ATP DEPENDENT LON PROTEASE FAMILY MEMBER"/>
    <property type="match status" value="1"/>
</dbReference>
<dbReference type="SMART" id="SM00464">
    <property type="entry name" value="LON"/>
    <property type="match status" value="1"/>
</dbReference>
<sequence length="808" mass="91219">MDSLSFQGVDEDAELIPLMTPEDEEEINKEELPEELPILPLRNTVLFPGVVIPITAGRDKSIRLIKDANNGDKVIGVVSQKDEEVENPAVEDVNTLGTVARILRVLQMPDGNTTVIIQGKKRFEIDEIITTEPYMRARVKEVEEVRPERENPEFTAIIESIKELSLQIIKNSPNIPSEASFAIKNIESGSFLINFVSSNMNLSVKEKQELLEMNNLRERALATLKFLNVEFQKLELKIDIQSKVRHDMDQQQREYFLHQQMKTIQEELGGVSYEEEIEEMREKAKGKKWDDKVKEHFEKELAKLQRMNPQVAEYSIQRNYLDLVLELPWGTYSKDKFDLKRAERILDRDQYGLDEVKRRIIEYLAVLKLRNDMKSPILCLYGPPGVGKTSLGKSIAEALGREYVRISLGGLRDEAEIRGHRKTYIGAMPGRIIQSLKKAGTSNPVFVLDEIDKLTSSHNGDPSSAMLEVLDPEQNTSFYDNFLELGYDLSKVMFIATANNLGTIQPALRDRMEVINVTGYTIEEKVEIAKRHLLPKQLKEHGLTSEDLKINKKGLEKIVEGYTRESGVRGLEKQIAKMVRFAAKSIAMEEEYQVKVSLDDIEKVLGPARMERDKYENNDVAGVVTGLAWTSVGGDILFIESILSRGKGNLTITGNLGKVMKESATIAMEYIKANAGELGIDPEIFEKYNVHIHVPEGATPKDGPSAGITMLTSLVSLFTQRKVKKSMAMTGEITLRGKVLPVGGIKEKILAAKRARIKEILLCEENRKDIEEIKPEYLKGLTFHYVSDMSEVLKQALTSEKVKNAKTL</sequence>
<evidence type="ECO:0000256" key="4">
    <source>
        <dbReference type="ARBA" id="ARBA00022741"/>
    </source>
</evidence>
<evidence type="ECO:0000256" key="14">
    <source>
        <dbReference type="RuleBase" id="RU000591"/>
    </source>
</evidence>
<keyword evidence="2 9" id="KW-0963">Cytoplasm</keyword>
<keyword evidence="3 9" id="KW-0645">Protease</keyword>
<comment type="similarity">
    <text evidence="9 10 13 14">Belongs to the peptidase S16 family.</text>
</comment>
<evidence type="ECO:0000313" key="17">
    <source>
        <dbReference type="EMBL" id="SFW69673.1"/>
    </source>
</evidence>
<dbReference type="InterPro" id="IPR027543">
    <property type="entry name" value="Lon_bac"/>
</dbReference>
<comment type="subunit">
    <text evidence="9 10">Homohexamer. Organized in a ring with a central cavity.</text>
</comment>
<feature type="domain" description="Lon N-terminal" evidence="16">
    <location>
        <begin position="36"/>
        <end position="231"/>
    </location>
</feature>
<dbReference type="InterPro" id="IPR027417">
    <property type="entry name" value="P-loop_NTPase"/>
</dbReference>
<evidence type="ECO:0000256" key="6">
    <source>
        <dbReference type="ARBA" id="ARBA00022825"/>
    </source>
</evidence>
<dbReference type="SUPFAM" id="SSF52540">
    <property type="entry name" value="P-loop containing nucleoside triphosphate hydrolases"/>
    <property type="match status" value="1"/>
</dbReference>
<evidence type="ECO:0000313" key="18">
    <source>
        <dbReference type="Proteomes" id="UP000182248"/>
    </source>
</evidence>
<dbReference type="Pfam" id="PF02190">
    <property type="entry name" value="LON_substr_bdg"/>
    <property type="match status" value="1"/>
</dbReference>
<dbReference type="Proteomes" id="UP000182248">
    <property type="component" value="Unassembled WGS sequence"/>
</dbReference>
<evidence type="ECO:0000256" key="5">
    <source>
        <dbReference type="ARBA" id="ARBA00022801"/>
    </source>
</evidence>
<dbReference type="Pfam" id="PF00004">
    <property type="entry name" value="AAA"/>
    <property type="match status" value="1"/>
</dbReference>
<dbReference type="InterPro" id="IPR015947">
    <property type="entry name" value="PUA-like_sf"/>
</dbReference>
<evidence type="ECO:0000256" key="8">
    <source>
        <dbReference type="ARBA" id="ARBA00023016"/>
    </source>
</evidence>
<keyword evidence="4 9" id="KW-0547">Nucleotide-binding</keyword>
<dbReference type="Gene3D" id="1.20.58.1480">
    <property type="match status" value="1"/>
</dbReference>
<dbReference type="GO" id="GO:0043565">
    <property type="term" value="F:sequence-specific DNA binding"/>
    <property type="evidence" value="ECO:0007669"/>
    <property type="project" value="UniProtKB-UniRule"/>
</dbReference>
<dbReference type="InterPro" id="IPR004815">
    <property type="entry name" value="Lon_bac/euk-typ"/>
</dbReference>
<dbReference type="GO" id="GO:0034605">
    <property type="term" value="P:cellular response to heat"/>
    <property type="evidence" value="ECO:0007669"/>
    <property type="project" value="UniProtKB-UniRule"/>
</dbReference>
<dbReference type="GO" id="GO:0016887">
    <property type="term" value="F:ATP hydrolysis activity"/>
    <property type="evidence" value="ECO:0007669"/>
    <property type="project" value="UniProtKB-UniRule"/>
</dbReference>
<dbReference type="EMBL" id="FPJE01000022">
    <property type="protein sequence ID" value="SFW69673.1"/>
    <property type="molecule type" value="Genomic_DNA"/>
</dbReference>
<evidence type="ECO:0000259" key="15">
    <source>
        <dbReference type="PROSITE" id="PS51786"/>
    </source>
</evidence>
<dbReference type="STRING" id="1150368.SAMN02927921_03397"/>
<dbReference type="NCBIfam" id="TIGR00763">
    <property type="entry name" value="lon"/>
    <property type="match status" value="1"/>
</dbReference>
<feature type="active site" evidence="9 11">
    <location>
        <position position="748"/>
    </location>
</feature>
<evidence type="ECO:0000256" key="7">
    <source>
        <dbReference type="ARBA" id="ARBA00022840"/>
    </source>
</evidence>
<keyword evidence="6 9" id="KW-0720">Serine protease</keyword>
<dbReference type="PROSITE" id="PS51786">
    <property type="entry name" value="LON_PROTEOLYTIC"/>
    <property type="match status" value="1"/>
</dbReference>
<dbReference type="AlphaFoldDB" id="A0A1K1RCJ7"/>
<dbReference type="SUPFAM" id="SSF54211">
    <property type="entry name" value="Ribosomal protein S5 domain 2-like"/>
    <property type="match status" value="1"/>
</dbReference>
<evidence type="ECO:0000256" key="3">
    <source>
        <dbReference type="ARBA" id="ARBA00022670"/>
    </source>
</evidence>
<protein>
    <recommendedName>
        <fullName evidence="9 10">Lon protease</fullName>
        <ecNumber evidence="9 10">3.4.21.53</ecNumber>
    </recommendedName>
    <alternativeName>
        <fullName evidence="9">ATP-dependent protease La</fullName>
    </alternativeName>
</protein>
<gene>
    <name evidence="9" type="primary">lon</name>
    <name evidence="17" type="ORF">SAMN02927921_03397</name>
</gene>
<dbReference type="InterPro" id="IPR054594">
    <property type="entry name" value="Lon_lid"/>
</dbReference>
<dbReference type="Gene3D" id="1.10.8.60">
    <property type="match status" value="1"/>
</dbReference>
<keyword evidence="5 9" id="KW-0378">Hydrolase</keyword>
<keyword evidence="7 9" id="KW-0067">ATP-binding</keyword>
<dbReference type="InterPro" id="IPR027065">
    <property type="entry name" value="Lon_Prtase"/>
</dbReference>
<dbReference type="CDD" id="cd19500">
    <property type="entry name" value="RecA-like_Lon"/>
    <property type="match status" value="1"/>
</dbReference>
<evidence type="ECO:0000256" key="2">
    <source>
        <dbReference type="ARBA" id="ARBA00022490"/>
    </source>
</evidence>
<evidence type="ECO:0000259" key="16">
    <source>
        <dbReference type="PROSITE" id="PS51787"/>
    </source>
</evidence>
<keyword evidence="18" id="KW-1185">Reference proteome</keyword>
<dbReference type="GO" id="GO:0005737">
    <property type="term" value="C:cytoplasm"/>
    <property type="evidence" value="ECO:0007669"/>
    <property type="project" value="UniProtKB-SubCell"/>
</dbReference>
<dbReference type="PROSITE" id="PS01046">
    <property type="entry name" value="LON_SER"/>
    <property type="match status" value="1"/>
</dbReference>
<accession>A0A1K1RCJ7</accession>
<dbReference type="PRINTS" id="PR00830">
    <property type="entry name" value="ENDOLAPTASE"/>
</dbReference>
<evidence type="ECO:0000256" key="10">
    <source>
        <dbReference type="PIRNR" id="PIRNR001174"/>
    </source>
</evidence>
<dbReference type="GO" id="GO:0005524">
    <property type="term" value="F:ATP binding"/>
    <property type="evidence" value="ECO:0007669"/>
    <property type="project" value="UniProtKB-UniRule"/>
</dbReference>
<comment type="catalytic activity">
    <reaction evidence="9 10 13">
        <text>Hydrolysis of proteins in presence of ATP.</text>
        <dbReference type="EC" id="3.4.21.53"/>
    </reaction>
</comment>
<dbReference type="Gene3D" id="1.20.5.5270">
    <property type="match status" value="1"/>
</dbReference>
<dbReference type="InterPro" id="IPR003593">
    <property type="entry name" value="AAA+_ATPase"/>
</dbReference>
<dbReference type="SMART" id="SM00382">
    <property type="entry name" value="AAA"/>
    <property type="match status" value="1"/>
</dbReference>
<dbReference type="PIRSF" id="PIRSF001174">
    <property type="entry name" value="Lon_proteas"/>
    <property type="match status" value="1"/>
</dbReference>
<evidence type="ECO:0000256" key="13">
    <source>
        <dbReference type="PROSITE-ProRule" id="PRU01122"/>
    </source>
</evidence>
<dbReference type="Gene3D" id="3.40.50.300">
    <property type="entry name" value="P-loop containing nucleotide triphosphate hydrolases"/>
    <property type="match status" value="1"/>
</dbReference>
<dbReference type="PROSITE" id="PS51787">
    <property type="entry name" value="LON_N"/>
    <property type="match status" value="1"/>
</dbReference>
<dbReference type="FunFam" id="3.40.50.300:FF:000382">
    <property type="entry name" value="Lon protease homolog 2, peroxisomal"/>
    <property type="match status" value="1"/>
</dbReference>
<dbReference type="EC" id="3.4.21.53" evidence="9 10"/>
<proteinExistence type="evidence at transcript level"/>
<dbReference type="Pfam" id="PF05362">
    <property type="entry name" value="Lon_C"/>
    <property type="match status" value="1"/>
</dbReference>
<dbReference type="InterPro" id="IPR020568">
    <property type="entry name" value="Ribosomal_Su5_D2-typ_SF"/>
</dbReference>
<dbReference type="Gene3D" id="2.30.130.40">
    <property type="entry name" value="LON domain-like"/>
    <property type="match status" value="1"/>
</dbReference>